<keyword evidence="1" id="KW-0472">Membrane</keyword>
<feature type="transmembrane region" description="Helical" evidence="1">
    <location>
        <begin position="6"/>
        <end position="24"/>
    </location>
</feature>
<proteinExistence type="predicted"/>
<sequence length="195" mass="21064">MATVYLVIICAMVAVIFTLGETVLHHLAIPPWLALAVLAVMFALTLIGKVRFSDKFAINLGGALPVLLSAALFTRMTRLQRTAALFLSFLGGVLIFAASEYFYDYFQDSAVRGLLCAVVALIAIKRSIVSIYAACILPAVASVADNIFFSYSGAYPSFDLFCGTWLDASAIALVLVPVLLLVFSRLFAPRSRLSL</sequence>
<feature type="transmembrane region" description="Helical" evidence="1">
    <location>
        <begin position="31"/>
        <end position="50"/>
    </location>
</feature>
<protein>
    <submittedName>
        <fullName evidence="2">Uncharacterized protein</fullName>
    </submittedName>
</protein>
<keyword evidence="1" id="KW-1133">Transmembrane helix</keyword>
<comment type="caution">
    <text evidence="2">The sequence shown here is derived from an EMBL/GenBank/DDBJ whole genome shotgun (WGS) entry which is preliminary data.</text>
</comment>
<name>A0A645FVX8_9ZZZZ</name>
<feature type="transmembrane region" description="Helical" evidence="1">
    <location>
        <begin position="85"/>
        <end position="103"/>
    </location>
</feature>
<feature type="transmembrane region" description="Helical" evidence="1">
    <location>
        <begin position="56"/>
        <end position="73"/>
    </location>
</feature>
<feature type="transmembrane region" description="Helical" evidence="1">
    <location>
        <begin position="169"/>
        <end position="188"/>
    </location>
</feature>
<gene>
    <name evidence="2" type="ORF">SDC9_166044</name>
</gene>
<feature type="transmembrane region" description="Helical" evidence="1">
    <location>
        <begin position="131"/>
        <end position="149"/>
    </location>
</feature>
<keyword evidence="1" id="KW-0812">Transmembrane</keyword>
<dbReference type="EMBL" id="VSSQ01066074">
    <property type="protein sequence ID" value="MPN18681.1"/>
    <property type="molecule type" value="Genomic_DNA"/>
</dbReference>
<accession>A0A645FVX8</accession>
<organism evidence="2">
    <name type="scientific">bioreactor metagenome</name>
    <dbReference type="NCBI Taxonomy" id="1076179"/>
    <lineage>
        <taxon>unclassified sequences</taxon>
        <taxon>metagenomes</taxon>
        <taxon>ecological metagenomes</taxon>
    </lineage>
</organism>
<reference evidence="2" key="1">
    <citation type="submission" date="2019-08" db="EMBL/GenBank/DDBJ databases">
        <authorList>
            <person name="Kucharzyk K."/>
            <person name="Murdoch R.W."/>
            <person name="Higgins S."/>
            <person name="Loffler F."/>
        </authorList>
    </citation>
    <scope>NUCLEOTIDE SEQUENCE</scope>
</reference>
<dbReference type="AlphaFoldDB" id="A0A645FVX8"/>
<evidence type="ECO:0000313" key="2">
    <source>
        <dbReference type="EMBL" id="MPN18681.1"/>
    </source>
</evidence>
<evidence type="ECO:0000256" key="1">
    <source>
        <dbReference type="SAM" id="Phobius"/>
    </source>
</evidence>